<evidence type="ECO:0000256" key="1">
    <source>
        <dbReference type="ARBA" id="ARBA00001911"/>
    </source>
</evidence>
<dbReference type="EMBL" id="RKQG01000003">
    <property type="protein sequence ID" value="RPE27809.1"/>
    <property type="molecule type" value="Genomic_DNA"/>
</dbReference>
<evidence type="ECO:0000313" key="16">
    <source>
        <dbReference type="Proteomes" id="UP000266906"/>
    </source>
</evidence>
<evidence type="ECO:0000256" key="5">
    <source>
        <dbReference type="ARBA" id="ARBA00022968"/>
    </source>
</evidence>
<evidence type="ECO:0000256" key="8">
    <source>
        <dbReference type="ARBA" id="ARBA00023034"/>
    </source>
</evidence>
<feature type="compositionally biased region" description="Low complexity" evidence="13">
    <location>
        <begin position="34"/>
        <end position="48"/>
    </location>
</feature>
<sequence>MAHPTRTGPGTGTGTAAGPGTGTGTAAGPGSGTGTAARPVTRPAAGPAARRAVVTGGAGFVGSHLCDRLRAQGTEVVCVDNLLTGSLDNLADRAGDPGFTLRRHDVCEPFDVDGPVDLVVHLASPASPHDYARHPVETLRAGAHGTHNALELARRKGARFLLTSTSEVYGDPLVHPQPETYWGNVNPIGPRSQYDEAKRYAEALTTAYRTARGTDTVIVRLFNTYGPRMRPTDGRAVPAFITQALAGRPLTVAGDGSQTRSLCHVDDTVAGILAAAAAGHPGPINLGNPAELTILQLAHRIRALCGSASPVEFVERPGDDPSLRRPDITLARTALGWQPAVGTDPGLAATIAWFARRPVGVGA</sequence>
<gene>
    <name evidence="15" type="ORF">EDD38_7099</name>
</gene>
<keyword evidence="11" id="KW-0456">Lyase</keyword>
<keyword evidence="9" id="KW-0472">Membrane</keyword>
<keyword evidence="16" id="KW-1185">Reference proteome</keyword>
<name>A0A3N4R8W1_9ACTN</name>
<dbReference type="PANTHER" id="PTHR43078">
    <property type="entry name" value="UDP-GLUCURONIC ACID DECARBOXYLASE-RELATED"/>
    <property type="match status" value="1"/>
</dbReference>
<keyword evidence="6" id="KW-1133">Transmembrane helix</keyword>
<keyword evidence="7" id="KW-0520">NAD</keyword>
<keyword evidence="10" id="KW-0325">Glycoprotein</keyword>
<dbReference type="InterPro" id="IPR001509">
    <property type="entry name" value="Epimerase_deHydtase"/>
</dbReference>
<dbReference type="Proteomes" id="UP000266906">
    <property type="component" value="Unassembled WGS sequence"/>
</dbReference>
<evidence type="ECO:0000256" key="6">
    <source>
        <dbReference type="ARBA" id="ARBA00022989"/>
    </source>
</evidence>
<evidence type="ECO:0000256" key="13">
    <source>
        <dbReference type="SAM" id="MobiDB-lite"/>
    </source>
</evidence>
<feature type="domain" description="NAD-dependent epimerase/dehydratase" evidence="14">
    <location>
        <begin position="53"/>
        <end position="287"/>
    </location>
</feature>
<protein>
    <submittedName>
        <fullName evidence="15">dTDP-glucose 4,6-dehydratase</fullName>
    </submittedName>
</protein>
<evidence type="ECO:0000256" key="10">
    <source>
        <dbReference type="ARBA" id="ARBA00023180"/>
    </source>
</evidence>
<comment type="subcellular location">
    <subcellularLocation>
        <location evidence="2">Golgi apparatus membrane</location>
        <topology evidence="2">Single-pass type II membrane protein</topology>
    </subcellularLocation>
    <subcellularLocation>
        <location evidence="12">Golgi apparatus</location>
        <location evidence="12">Golgi stack membrane</location>
    </subcellularLocation>
</comment>
<evidence type="ECO:0000256" key="7">
    <source>
        <dbReference type="ARBA" id="ARBA00023027"/>
    </source>
</evidence>
<keyword evidence="3" id="KW-0812">Transmembrane</keyword>
<dbReference type="GO" id="GO:0048040">
    <property type="term" value="F:UDP-glucuronate decarboxylase activity"/>
    <property type="evidence" value="ECO:0007669"/>
    <property type="project" value="TreeGrafter"/>
</dbReference>
<evidence type="ECO:0000256" key="3">
    <source>
        <dbReference type="ARBA" id="ARBA00022692"/>
    </source>
</evidence>
<evidence type="ECO:0000256" key="9">
    <source>
        <dbReference type="ARBA" id="ARBA00023136"/>
    </source>
</evidence>
<dbReference type="PANTHER" id="PTHR43078:SF6">
    <property type="entry name" value="UDP-GLUCURONIC ACID DECARBOXYLASE 1"/>
    <property type="match status" value="1"/>
</dbReference>
<proteinExistence type="predicted"/>
<evidence type="ECO:0000256" key="4">
    <source>
        <dbReference type="ARBA" id="ARBA00022793"/>
    </source>
</evidence>
<comment type="cofactor">
    <cofactor evidence="1">
        <name>NAD(+)</name>
        <dbReference type="ChEBI" id="CHEBI:57540"/>
    </cofactor>
</comment>
<evidence type="ECO:0000256" key="2">
    <source>
        <dbReference type="ARBA" id="ARBA00004323"/>
    </source>
</evidence>
<feature type="region of interest" description="Disordered" evidence="13">
    <location>
        <begin position="1"/>
        <end position="48"/>
    </location>
</feature>
<evidence type="ECO:0000259" key="14">
    <source>
        <dbReference type="Pfam" id="PF01370"/>
    </source>
</evidence>
<evidence type="ECO:0000313" key="15">
    <source>
        <dbReference type="EMBL" id="RPE27809.1"/>
    </source>
</evidence>
<dbReference type="AlphaFoldDB" id="A0A3N4R8W1"/>
<dbReference type="GO" id="GO:0005737">
    <property type="term" value="C:cytoplasm"/>
    <property type="evidence" value="ECO:0007669"/>
    <property type="project" value="TreeGrafter"/>
</dbReference>
<evidence type="ECO:0000256" key="12">
    <source>
        <dbReference type="ARBA" id="ARBA00037859"/>
    </source>
</evidence>
<dbReference type="Gene3D" id="3.40.50.720">
    <property type="entry name" value="NAD(P)-binding Rossmann-like Domain"/>
    <property type="match status" value="1"/>
</dbReference>
<dbReference type="Pfam" id="PF01370">
    <property type="entry name" value="Epimerase"/>
    <property type="match status" value="1"/>
</dbReference>
<reference evidence="15 16" key="1">
    <citation type="submission" date="2018-11" db="EMBL/GenBank/DDBJ databases">
        <title>Sequencing the genomes of 1000 actinobacteria strains.</title>
        <authorList>
            <person name="Klenk H.-P."/>
        </authorList>
    </citation>
    <scope>NUCLEOTIDE SEQUENCE [LARGE SCALE GENOMIC DNA]</scope>
    <source>
        <strain evidence="15 16">DSM 44781</strain>
    </source>
</reference>
<evidence type="ECO:0000256" key="11">
    <source>
        <dbReference type="ARBA" id="ARBA00023239"/>
    </source>
</evidence>
<dbReference type="Gene3D" id="3.90.25.10">
    <property type="entry name" value="UDP-galactose 4-epimerase, domain 1"/>
    <property type="match status" value="1"/>
</dbReference>
<keyword evidence="8" id="KW-0333">Golgi apparatus</keyword>
<dbReference type="InterPro" id="IPR044516">
    <property type="entry name" value="UXS-like"/>
</dbReference>
<keyword evidence="4" id="KW-0210">Decarboxylase</keyword>
<comment type="caution">
    <text evidence="15">The sequence shown here is derived from an EMBL/GenBank/DDBJ whole genome shotgun (WGS) entry which is preliminary data.</text>
</comment>
<dbReference type="RefSeq" id="WP_123821293.1">
    <property type="nucleotide sequence ID" value="NZ_RKQG01000003.1"/>
</dbReference>
<dbReference type="SUPFAM" id="SSF51735">
    <property type="entry name" value="NAD(P)-binding Rossmann-fold domains"/>
    <property type="match status" value="1"/>
</dbReference>
<organism evidence="15 16">
    <name type="scientific">Kitasatospora cineracea</name>
    <dbReference type="NCBI Taxonomy" id="88074"/>
    <lineage>
        <taxon>Bacteria</taxon>
        <taxon>Bacillati</taxon>
        <taxon>Actinomycetota</taxon>
        <taxon>Actinomycetes</taxon>
        <taxon>Kitasatosporales</taxon>
        <taxon>Streptomycetaceae</taxon>
        <taxon>Kitasatospora</taxon>
    </lineage>
</organism>
<accession>A0A3N4R8W1</accession>
<feature type="compositionally biased region" description="Gly residues" evidence="13">
    <location>
        <begin position="9"/>
        <end position="33"/>
    </location>
</feature>
<dbReference type="GO" id="GO:0042732">
    <property type="term" value="P:D-xylose metabolic process"/>
    <property type="evidence" value="ECO:0007669"/>
    <property type="project" value="InterPro"/>
</dbReference>
<dbReference type="FunFam" id="3.40.50.720:FF:000065">
    <property type="entry name" value="UDP-glucuronic acid decarboxylase 1"/>
    <property type="match status" value="1"/>
</dbReference>
<dbReference type="GO" id="GO:0070403">
    <property type="term" value="F:NAD+ binding"/>
    <property type="evidence" value="ECO:0007669"/>
    <property type="project" value="InterPro"/>
</dbReference>
<keyword evidence="5" id="KW-0735">Signal-anchor</keyword>
<dbReference type="InterPro" id="IPR036291">
    <property type="entry name" value="NAD(P)-bd_dom_sf"/>
</dbReference>